<name>A0A6V8L184_9ACTN</name>
<dbReference type="AlphaFoldDB" id="A0A6V8L184"/>
<dbReference type="SUPFAM" id="SSF48452">
    <property type="entry name" value="TPR-like"/>
    <property type="match status" value="1"/>
</dbReference>
<keyword evidence="2" id="KW-1185">Reference proteome</keyword>
<dbReference type="Gene3D" id="1.25.40.10">
    <property type="entry name" value="Tetratricopeptide repeat domain"/>
    <property type="match status" value="1"/>
</dbReference>
<evidence type="ECO:0008006" key="3">
    <source>
        <dbReference type="Google" id="ProtNLM"/>
    </source>
</evidence>
<comment type="caution">
    <text evidence="1">The sequence shown here is derived from an EMBL/GenBank/DDBJ whole genome shotgun (WGS) entry which is preliminary data.</text>
</comment>
<organism evidence="1 2">
    <name type="scientific">Phytohabitans rumicis</name>
    <dbReference type="NCBI Taxonomy" id="1076125"/>
    <lineage>
        <taxon>Bacteria</taxon>
        <taxon>Bacillati</taxon>
        <taxon>Actinomycetota</taxon>
        <taxon>Actinomycetes</taxon>
        <taxon>Micromonosporales</taxon>
        <taxon>Micromonosporaceae</taxon>
    </lineage>
</organism>
<reference evidence="1 2" key="2">
    <citation type="submission" date="2020-03" db="EMBL/GenBank/DDBJ databases">
        <authorList>
            <person name="Ichikawa N."/>
            <person name="Kimura A."/>
            <person name="Kitahashi Y."/>
            <person name="Uohara A."/>
        </authorList>
    </citation>
    <scope>NUCLEOTIDE SEQUENCE [LARGE SCALE GENOMIC DNA]</scope>
    <source>
        <strain evidence="1 2">NBRC 108638</strain>
    </source>
</reference>
<dbReference type="Proteomes" id="UP000482960">
    <property type="component" value="Unassembled WGS sequence"/>
</dbReference>
<gene>
    <name evidence="1" type="ORF">Prum_022030</name>
</gene>
<protein>
    <recommendedName>
        <fullName evidence="3">MalT-like TPR region domain-containing protein</fullName>
    </recommendedName>
</protein>
<dbReference type="Pfam" id="PF13374">
    <property type="entry name" value="TPR_10"/>
    <property type="match status" value="2"/>
</dbReference>
<dbReference type="InterPro" id="IPR011990">
    <property type="entry name" value="TPR-like_helical_dom_sf"/>
</dbReference>
<dbReference type="EMBL" id="BLPG01000001">
    <property type="protein sequence ID" value="GFJ88561.1"/>
    <property type="molecule type" value="Genomic_DNA"/>
</dbReference>
<sequence>MGHVSTGLAELTARAYDLVEAGDLSAAQLLLGDALASVDTDPRNASEALADAASLHSRVLVGLGEPHSARAWATFAYEAESRLYGRGHERTIRAAATLAAVLHRTGSLADSAGLYGVVIEGLTALEGPDSPQVLAAHADLATVEYARGDCDTARARLAEAWDMTREAHGDANPAGIKMLARLGAMERDCGHFTEAHQHLAHARELCRAYLTPTTR</sequence>
<reference evidence="1 2" key="1">
    <citation type="submission" date="2020-03" db="EMBL/GenBank/DDBJ databases">
        <title>Whole genome shotgun sequence of Phytohabitans rumicis NBRC 108638.</title>
        <authorList>
            <person name="Komaki H."/>
            <person name="Tamura T."/>
        </authorList>
    </citation>
    <scope>NUCLEOTIDE SEQUENCE [LARGE SCALE GENOMIC DNA]</scope>
    <source>
        <strain evidence="1 2">NBRC 108638</strain>
    </source>
</reference>
<accession>A0A6V8L184</accession>
<proteinExistence type="predicted"/>
<evidence type="ECO:0000313" key="2">
    <source>
        <dbReference type="Proteomes" id="UP000482960"/>
    </source>
</evidence>
<evidence type="ECO:0000313" key="1">
    <source>
        <dbReference type="EMBL" id="GFJ88561.1"/>
    </source>
</evidence>